<evidence type="ECO:0000313" key="2">
    <source>
        <dbReference type="Proteomes" id="UP001301731"/>
    </source>
</evidence>
<keyword evidence="2" id="KW-1185">Reference proteome</keyword>
<evidence type="ECO:0000313" key="1">
    <source>
        <dbReference type="EMBL" id="WOX21509.1"/>
    </source>
</evidence>
<reference evidence="1 2" key="1">
    <citation type="submission" date="2023-10" db="EMBL/GenBank/DDBJ databases">
        <title>The genome sequence of Streptomyces sp. HUAS YS2.</title>
        <authorList>
            <person name="Mo P."/>
        </authorList>
    </citation>
    <scope>NUCLEOTIDE SEQUENCE [LARGE SCALE GENOMIC DNA]</scope>
    <source>
        <strain evidence="1 2">HUAS YS2</strain>
    </source>
</reference>
<gene>
    <name evidence="1" type="ORF">R2D22_08915</name>
</gene>
<proteinExistence type="predicted"/>
<dbReference type="Pfam" id="PF17963">
    <property type="entry name" value="Big_9"/>
    <property type="match status" value="1"/>
</dbReference>
<organism evidence="1 2">
    <name type="scientific">Streptomyces solicathayae</name>
    <dbReference type="NCBI Taxonomy" id="3081768"/>
    <lineage>
        <taxon>Bacteria</taxon>
        <taxon>Bacillati</taxon>
        <taxon>Actinomycetota</taxon>
        <taxon>Actinomycetes</taxon>
        <taxon>Kitasatosporales</taxon>
        <taxon>Streptomycetaceae</taxon>
        <taxon>Streptomyces</taxon>
    </lineage>
</organism>
<name>A0ABZ0LRR9_9ACTN</name>
<sequence length="242" mass="26403">MSDWYPLARSWVSHPETPQYGGHLELFSDVDPLRPLVPGQKFNFALSITPQDAPYRVYGYLLGDIFEGVTKVVRHKGLGKLGNGRYATYSSGAEPRTATMTVKIDEDAPEASYLLPRIVVGVKRTDGEKLVSSMNVSHLGFRVRRHWLAGRSMQLNPGGRFTIPADYQPADGLRFTGSSFPANGTLFHAPGGGLTYQANPDFLGYDGFSCTFEDEFGHRVQQEIVVHIGGLGDSPGALPADG</sequence>
<dbReference type="RefSeq" id="WP_318102471.1">
    <property type="nucleotide sequence ID" value="NZ_CP137573.1"/>
</dbReference>
<accession>A0ABZ0LRR9</accession>
<dbReference type="Proteomes" id="UP001301731">
    <property type="component" value="Chromosome"/>
</dbReference>
<dbReference type="EMBL" id="CP137573">
    <property type="protein sequence ID" value="WOX21509.1"/>
    <property type="molecule type" value="Genomic_DNA"/>
</dbReference>
<protein>
    <submittedName>
        <fullName evidence="1">Uncharacterized protein</fullName>
    </submittedName>
</protein>